<keyword evidence="6" id="KW-1185">Reference proteome</keyword>
<protein>
    <submittedName>
        <fullName evidence="5">Phage tail sheath subtilisin-like domain-containing protein</fullName>
    </submittedName>
</protein>
<dbReference type="Pfam" id="PF22671">
    <property type="entry name" value="Gp18_domIII_N"/>
    <property type="match status" value="1"/>
</dbReference>
<dbReference type="InterPro" id="IPR054564">
    <property type="entry name" value="Gp18_domIII_N"/>
</dbReference>
<dbReference type="Proteomes" id="UP000653127">
    <property type="component" value="Unassembled WGS sequence"/>
</dbReference>
<gene>
    <name evidence="5" type="ORF">H8711_05855</name>
</gene>
<dbReference type="Pfam" id="PF17482">
    <property type="entry name" value="Phage_sheath_1C"/>
    <property type="match status" value="1"/>
</dbReference>
<sequence length="420" mass="45242">MVNATIPGTYVEIKAGQRDTAAVSGVVAMPLALSWGDRVIELASGENPLLKLGYKINDAKIKLIREVMNYANGLILYRLNEGEKAQGTVGGATVTAAYGGDRGNDISVTVKAVTGGYQVKTFLGTAEVDSQVIASVAGFRANGFVEITGSSIAAGTAKLTGGSDGTVEGTAYDEWLEELEQWEYNVIAYTGTDTATMTKIQQYVDAKNEAGCPIQAVMCGSGFDDPYIINNTVGGKTTGYELTAAEACATMAGIQAACGISQSATYYYPVSGWTDVSPRLTEAAQELRTQAGETLFVYKHGRVMALYDINSLTTYTDERPEEFHKNLVVRTYGQYSRDLQELLDTRAVGQIRNSVDGRNQIKGMIYEMTTREYSDKGYVIDFTADDIVVEPGTKRDEVVAGVNLRVADTTDKIYVTVTAL</sequence>
<reference evidence="5" key="1">
    <citation type="submission" date="2020-08" db="EMBL/GenBank/DDBJ databases">
        <title>Genome public.</title>
        <authorList>
            <person name="Liu C."/>
            <person name="Sun Q."/>
        </authorList>
    </citation>
    <scope>NUCLEOTIDE SEQUENCE</scope>
    <source>
        <strain evidence="5">NSJ-31</strain>
    </source>
</reference>
<name>A0A926DZK5_9FIRM</name>
<dbReference type="EMBL" id="JACRST010000006">
    <property type="protein sequence ID" value="MBC8546457.1"/>
    <property type="molecule type" value="Genomic_DNA"/>
</dbReference>
<dbReference type="AlphaFoldDB" id="A0A926DZK5"/>
<dbReference type="Gene3D" id="3.30.360.90">
    <property type="match status" value="1"/>
</dbReference>
<evidence type="ECO:0000259" key="4">
    <source>
        <dbReference type="Pfam" id="PF22671"/>
    </source>
</evidence>
<comment type="caution">
    <text evidence="5">The sequence shown here is derived from an EMBL/GenBank/DDBJ whole genome shotgun (WGS) entry which is preliminary data.</text>
</comment>
<dbReference type="Pfam" id="PF04984">
    <property type="entry name" value="Phage_sheath_1"/>
    <property type="match status" value="1"/>
</dbReference>
<evidence type="ECO:0000313" key="6">
    <source>
        <dbReference type="Proteomes" id="UP000653127"/>
    </source>
</evidence>
<dbReference type="RefSeq" id="WP_249282536.1">
    <property type="nucleotide sequence ID" value="NZ_JACRST010000006.1"/>
</dbReference>
<dbReference type="Gene3D" id="3.30.1490.360">
    <property type="match status" value="1"/>
</dbReference>
<feature type="domain" description="Tail sheath protein subtilisin-like" evidence="2">
    <location>
        <begin position="165"/>
        <end position="310"/>
    </location>
</feature>
<dbReference type="Gene3D" id="3.40.50.11790">
    <property type="match status" value="1"/>
</dbReference>
<dbReference type="Gene3D" id="2.60.40.4290">
    <property type="match status" value="1"/>
</dbReference>
<evidence type="ECO:0000259" key="2">
    <source>
        <dbReference type="Pfam" id="PF04984"/>
    </source>
</evidence>
<evidence type="ECO:0000313" key="5">
    <source>
        <dbReference type="EMBL" id="MBC8546457.1"/>
    </source>
</evidence>
<dbReference type="InterPro" id="IPR020287">
    <property type="entry name" value="Tail_sheath_C"/>
</dbReference>
<organism evidence="5 6">
    <name type="scientific">Ligaoa zhengdingensis</name>
    <dbReference type="NCBI Taxonomy" id="2763658"/>
    <lineage>
        <taxon>Bacteria</taxon>
        <taxon>Bacillati</taxon>
        <taxon>Bacillota</taxon>
        <taxon>Clostridia</taxon>
        <taxon>Eubacteriales</taxon>
        <taxon>Oscillospiraceae</taxon>
        <taxon>Ligaoa</taxon>
    </lineage>
</organism>
<proteinExistence type="inferred from homology"/>
<dbReference type="Gene3D" id="3.30.1370.220">
    <property type="match status" value="1"/>
</dbReference>
<evidence type="ECO:0000256" key="1">
    <source>
        <dbReference type="ARBA" id="ARBA00008005"/>
    </source>
</evidence>
<accession>A0A926DZK5</accession>
<evidence type="ECO:0000259" key="3">
    <source>
        <dbReference type="Pfam" id="PF17482"/>
    </source>
</evidence>
<feature type="domain" description="Tail sheath protein Gp18-like" evidence="4">
    <location>
        <begin position="25"/>
        <end position="79"/>
    </location>
</feature>
<feature type="domain" description="Tail sheath protein C-terminal" evidence="3">
    <location>
        <begin position="319"/>
        <end position="418"/>
    </location>
</feature>
<comment type="similarity">
    <text evidence="1">Belongs to the myoviridae tail sheath protein family.</text>
</comment>
<dbReference type="InterPro" id="IPR035089">
    <property type="entry name" value="Phage_sheath_subtilisin"/>
</dbReference>